<evidence type="ECO:0000313" key="4">
    <source>
        <dbReference type="Proteomes" id="UP000007799"/>
    </source>
</evidence>
<dbReference type="InterPro" id="IPR001202">
    <property type="entry name" value="WW_dom"/>
</dbReference>
<reference evidence="3" key="1">
    <citation type="submission" date="2009-08" db="EMBL/GenBank/DDBJ databases">
        <title>Annotation of Salpingoeca rosetta.</title>
        <authorList>
            <consortium name="The Broad Institute Genome Sequencing Platform"/>
            <person name="Russ C."/>
            <person name="Cuomo C."/>
            <person name="Burger G."/>
            <person name="Gray M.W."/>
            <person name="Holland P.W.H."/>
            <person name="King N."/>
            <person name="Lang F.B.F."/>
            <person name="Roger A.J."/>
            <person name="Ruiz-Trillo I."/>
            <person name="Young S.K."/>
            <person name="Zeng Q."/>
            <person name="Gargeya S."/>
            <person name="Alvarado L."/>
            <person name="Berlin A."/>
            <person name="Chapman S.B."/>
            <person name="Chen Z."/>
            <person name="Freedman E."/>
            <person name="Gellesch M."/>
            <person name="Goldberg J."/>
            <person name="Griggs A."/>
            <person name="Gujja S."/>
            <person name="Heilman E."/>
            <person name="Heiman D."/>
            <person name="Howarth C."/>
            <person name="Mehta T."/>
            <person name="Neiman D."/>
            <person name="Pearson M."/>
            <person name="Roberts A."/>
            <person name="Saif S."/>
            <person name="Shea T."/>
            <person name="Shenoy N."/>
            <person name="Sisk P."/>
            <person name="Stolte C."/>
            <person name="Sykes S."/>
            <person name="White J."/>
            <person name="Yandava C."/>
            <person name="Haas B."/>
            <person name="Nusbaum C."/>
            <person name="Birren B."/>
        </authorList>
    </citation>
    <scope>NUCLEOTIDE SEQUENCE [LARGE SCALE GENOMIC DNA]</scope>
    <source>
        <strain evidence="3">ATCC 50818</strain>
    </source>
</reference>
<feature type="region of interest" description="Disordered" evidence="1">
    <location>
        <begin position="1"/>
        <end position="152"/>
    </location>
</feature>
<dbReference type="SMART" id="SM00456">
    <property type="entry name" value="WW"/>
    <property type="match status" value="1"/>
</dbReference>
<dbReference type="PROSITE" id="PS50020">
    <property type="entry name" value="WW_DOMAIN_2"/>
    <property type="match status" value="1"/>
</dbReference>
<accession>F2UL88</accession>
<feature type="compositionally biased region" description="Basic residues" evidence="1">
    <location>
        <begin position="1"/>
        <end position="11"/>
    </location>
</feature>
<protein>
    <recommendedName>
        <fullName evidence="2">WW domain-containing protein</fullName>
    </recommendedName>
</protein>
<dbReference type="Proteomes" id="UP000007799">
    <property type="component" value="Unassembled WGS sequence"/>
</dbReference>
<dbReference type="InterPro" id="IPR036020">
    <property type="entry name" value="WW_dom_sf"/>
</dbReference>
<dbReference type="AlphaFoldDB" id="F2UL88"/>
<name>F2UL88_SALR5</name>
<keyword evidence="4" id="KW-1185">Reference proteome</keyword>
<sequence length="298" mass="33617">MAYRPPHHHNHSREGGGSGSSSSSWGSGPPAPHHQHHHSPYRPPSFSHSRQSHPPPHHQHHHEHRPPHSPFSHRRPPYPHHDSPQHHHQQHHHQQYDSPRAQRRWSESHMRMPHPGSVLSSPAAVHSPAGPRRWQDAKRRNSTSDGANKWTVHTDSRTGRTYYFNTETRTSQWHKPAELHEDGSGEPTPKRPPPSVVDSPDMAGVRRTVSMPASFSPVGPANTMSPAQPSPLSTPLDQPNAREPTPVDLLVEATMAGFSETQQLWARELDVAVHATRQRVLERCRARLEHRSRVGSMS</sequence>
<feature type="region of interest" description="Disordered" evidence="1">
    <location>
        <begin position="167"/>
        <end position="241"/>
    </location>
</feature>
<feature type="compositionally biased region" description="Polar residues" evidence="1">
    <location>
        <begin position="222"/>
        <end position="237"/>
    </location>
</feature>
<dbReference type="EMBL" id="GL832980">
    <property type="protein sequence ID" value="EGD77887.1"/>
    <property type="molecule type" value="Genomic_DNA"/>
</dbReference>
<dbReference type="PROSITE" id="PS01159">
    <property type="entry name" value="WW_DOMAIN_1"/>
    <property type="match status" value="1"/>
</dbReference>
<dbReference type="Pfam" id="PF00397">
    <property type="entry name" value="WW"/>
    <property type="match status" value="1"/>
</dbReference>
<evidence type="ECO:0000256" key="1">
    <source>
        <dbReference type="SAM" id="MobiDB-lite"/>
    </source>
</evidence>
<feature type="compositionally biased region" description="Basic residues" evidence="1">
    <location>
        <begin position="55"/>
        <end position="78"/>
    </location>
</feature>
<dbReference type="KEGG" id="sre:PTSG_09521"/>
<evidence type="ECO:0000313" key="3">
    <source>
        <dbReference type="EMBL" id="EGD77887.1"/>
    </source>
</evidence>
<dbReference type="CDD" id="cd00201">
    <property type="entry name" value="WW"/>
    <property type="match status" value="1"/>
</dbReference>
<dbReference type="Gene3D" id="2.20.70.10">
    <property type="match status" value="1"/>
</dbReference>
<gene>
    <name evidence="3" type="ORF">PTSG_09521</name>
</gene>
<dbReference type="InParanoid" id="F2UL88"/>
<dbReference type="RefSeq" id="XP_004989951.1">
    <property type="nucleotide sequence ID" value="XM_004989894.1"/>
</dbReference>
<evidence type="ECO:0000259" key="2">
    <source>
        <dbReference type="PROSITE" id="PS50020"/>
    </source>
</evidence>
<feature type="domain" description="WW" evidence="2">
    <location>
        <begin position="144"/>
        <end position="178"/>
    </location>
</feature>
<proteinExistence type="predicted"/>
<organism evidence="4">
    <name type="scientific">Salpingoeca rosetta (strain ATCC 50818 / BSB-021)</name>
    <dbReference type="NCBI Taxonomy" id="946362"/>
    <lineage>
        <taxon>Eukaryota</taxon>
        <taxon>Choanoflagellata</taxon>
        <taxon>Craspedida</taxon>
        <taxon>Salpingoecidae</taxon>
        <taxon>Salpingoeca</taxon>
    </lineage>
</organism>
<dbReference type="GeneID" id="16070504"/>
<dbReference type="OrthoDB" id="191651at2759"/>
<dbReference type="SUPFAM" id="SSF51045">
    <property type="entry name" value="WW domain"/>
    <property type="match status" value="1"/>
</dbReference>